<dbReference type="AlphaFoldDB" id="A0A1F5TRW3"/>
<dbReference type="SUPFAM" id="SSF53335">
    <property type="entry name" value="S-adenosyl-L-methionine-dependent methyltransferases"/>
    <property type="match status" value="1"/>
</dbReference>
<comment type="caution">
    <text evidence="1">The sequence shown here is derived from an EMBL/GenBank/DDBJ whole genome shotgun (WGS) entry which is preliminary data.</text>
</comment>
<protein>
    <recommendedName>
        <fullName evidence="3">DUF268 domain-containing protein</fullName>
    </recommendedName>
</protein>
<organism evidence="1 2">
    <name type="scientific">Candidatus Falkowbacteria bacterium RIFOXYD2_FULL_34_120</name>
    <dbReference type="NCBI Taxonomy" id="1798007"/>
    <lineage>
        <taxon>Bacteria</taxon>
        <taxon>Candidatus Falkowiibacteriota</taxon>
    </lineage>
</organism>
<proteinExistence type="predicted"/>
<evidence type="ECO:0000313" key="1">
    <source>
        <dbReference type="EMBL" id="OGF41643.1"/>
    </source>
</evidence>
<name>A0A1F5TRW3_9BACT</name>
<dbReference type="InterPro" id="IPR004951">
    <property type="entry name" value="DUF268_CAE_spp"/>
</dbReference>
<dbReference type="Gene3D" id="3.40.50.150">
    <property type="entry name" value="Vaccinia Virus protein VP39"/>
    <property type="match status" value="1"/>
</dbReference>
<dbReference type="Proteomes" id="UP000177579">
    <property type="component" value="Unassembled WGS sequence"/>
</dbReference>
<dbReference type="InterPro" id="IPR029063">
    <property type="entry name" value="SAM-dependent_MTases_sf"/>
</dbReference>
<gene>
    <name evidence="1" type="ORF">A2531_06410</name>
</gene>
<evidence type="ECO:0000313" key="2">
    <source>
        <dbReference type="Proteomes" id="UP000177579"/>
    </source>
</evidence>
<dbReference type="EMBL" id="MFGO01000007">
    <property type="protein sequence ID" value="OGF41643.1"/>
    <property type="molecule type" value="Genomic_DNA"/>
</dbReference>
<accession>A0A1F5TRW3</accession>
<evidence type="ECO:0008006" key="3">
    <source>
        <dbReference type="Google" id="ProtNLM"/>
    </source>
</evidence>
<sequence length="263" mass="31049">MNYFKKIKYKILIIPFIKRSFLYYQNIIKQNPGIFKKISLHKYFSNEFKKYQKINNNKNFTLSKEYLKLCLFDKTDNTPLDPLYILQDSWCAKKIFENRPKHHYDIGSSVEMVGIISQFVPTTMIDIRPIDLELNNLYFKKGNILNLPFENNSLESISSICVIEHIGLGRYGDKLDPFGSEKAIKEIKRVLAPEGNLYISLPIDNENKVYFNAHRAFTREYILKLFQSLKLIEEKYLYKNGNKLINNYDQSEGFGTGFFHFKK</sequence>
<dbReference type="Pfam" id="PF03269">
    <property type="entry name" value="DUF268"/>
    <property type="match status" value="1"/>
</dbReference>
<reference evidence="1 2" key="1">
    <citation type="journal article" date="2016" name="Nat. Commun.">
        <title>Thousands of microbial genomes shed light on interconnected biogeochemical processes in an aquifer system.</title>
        <authorList>
            <person name="Anantharaman K."/>
            <person name="Brown C.T."/>
            <person name="Hug L.A."/>
            <person name="Sharon I."/>
            <person name="Castelle C.J."/>
            <person name="Probst A.J."/>
            <person name="Thomas B.C."/>
            <person name="Singh A."/>
            <person name="Wilkins M.J."/>
            <person name="Karaoz U."/>
            <person name="Brodie E.L."/>
            <person name="Williams K.H."/>
            <person name="Hubbard S.S."/>
            <person name="Banfield J.F."/>
        </authorList>
    </citation>
    <scope>NUCLEOTIDE SEQUENCE [LARGE SCALE GENOMIC DNA]</scope>
</reference>